<reference evidence="2" key="1">
    <citation type="submission" date="2024-06" db="EMBL/GenBank/DDBJ databases">
        <title>Multi-omics analyses provide insights into the biosynthesis of the anticancer antibiotic pleurotin in Hohenbuehelia grisea.</title>
        <authorList>
            <person name="Weaver J.A."/>
            <person name="Alberti F."/>
        </authorList>
    </citation>
    <scope>NUCLEOTIDE SEQUENCE [LARGE SCALE GENOMIC DNA]</scope>
    <source>
        <strain evidence="2">T-177</strain>
    </source>
</reference>
<organism evidence="1 2">
    <name type="scientific">Hohenbuehelia grisea</name>
    <dbReference type="NCBI Taxonomy" id="104357"/>
    <lineage>
        <taxon>Eukaryota</taxon>
        <taxon>Fungi</taxon>
        <taxon>Dikarya</taxon>
        <taxon>Basidiomycota</taxon>
        <taxon>Agaricomycotina</taxon>
        <taxon>Agaricomycetes</taxon>
        <taxon>Agaricomycetidae</taxon>
        <taxon>Agaricales</taxon>
        <taxon>Pleurotineae</taxon>
        <taxon>Pleurotaceae</taxon>
        <taxon>Hohenbuehelia</taxon>
    </lineage>
</organism>
<gene>
    <name evidence="1" type="ORF">HGRIS_013255</name>
</gene>
<evidence type="ECO:0000313" key="1">
    <source>
        <dbReference type="EMBL" id="KAL0947123.1"/>
    </source>
</evidence>
<evidence type="ECO:0000313" key="2">
    <source>
        <dbReference type="Proteomes" id="UP001556367"/>
    </source>
</evidence>
<name>A0ABR3IV06_9AGAR</name>
<dbReference type="EMBL" id="JASNQZ010000015">
    <property type="protein sequence ID" value="KAL0947123.1"/>
    <property type="molecule type" value="Genomic_DNA"/>
</dbReference>
<dbReference type="Proteomes" id="UP001556367">
    <property type="component" value="Unassembled WGS sequence"/>
</dbReference>
<comment type="caution">
    <text evidence="1">The sequence shown here is derived from an EMBL/GenBank/DDBJ whole genome shotgun (WGS) entry which is preliminary data.</text>
</comment>
<proteinExistence type="predicted"/>
<keyword evidence="2" id="KW-1185">Reference proteome</keyword>
<protein>
    <submittedName>
        <fullName evidence="1">Uncharacterized protein</fullName>
    </submittedName>
</protein>
<sequence length="99" mass="11050">MLLHSNHYGHFYDASLFEYTDLDGLKGAQNASADRATVRPSKSGQFSGWNLPCLHTVWSPCLFLSNAHLFFMDAPTHSRSLDHKRCALISVDLDAHAFA</sequence>
<accession>A0ABR3IV06</accession>